<gene>
    <name evidence="1" type="ORF">HALLA_00070</name>
</gene>
<reference evidence="1 2" key="1">
    <citation type="submission" date="2014-01" db="EMBL/GenBank/DDBJ databases">
        <authorList>
            <consortium name="DOE Joint Genome Institute"/>
            <person name="Anderson I."/>
            <person name="Huntemann M."/>
            <person name="Han J."/>
            <person name="Chen A."/>
            <person name="Kyrpides N."/>
            <person name="Mavromatis K."/>
            <person name="Markowitz V."/>
            <person name="Palaniappan K."/>
            <person name="Ivanova N."/>
            <person name="Schaumberg A."/>
            <person name="Pati A."/>
            <person name="Liolios K."/>
            <person name="Nordberg H.P."/>
            <person name="Cantor M.N."/>
            <person name="Hua S.X."/>
            <person name="Woyke T."/>
        </authorList>
    </citation>
    <scope>NUCLEOTIDE SEQUENCE [LARGE SCALE GENOMIC DNA]</scope>
    <source>
        <strain evidence="1 2">XH-48</strain>
        <plasmid evidence="2">2</plasmid>
    </source>
</reference>
<protein>
    <submittedName>
        <fullName evidence="1">Uncharacterized protein</fullName>
    </submittedName>
</protein>
<dbReference type="KEGG" id="hlr:HALLA_00070"/>
<dbReference type="EMBL" id="CP007057">
    <property type="protein sequence ID" value="AHG01718.1"/>
    <property type="molecule type" value="Genomic_DNA"/>
</dbReference>
<dbReference type="Proteomes" id="UP000019024">
    <property type="component" value="Plasmid unnamed2"/>
</dbReference>
<proteinExistence type="predicted"/>
<name>W0JXF2_9EURY</name>
<geneLocation type="plasmid" evidence="1">
    <name>unnamed</name>
</geneLocation>
<accession>W0JXF2</accession>
<evidence type="ECO:0000313" key="2">
    <source>
        <dbReference type="Proteomes" id="UP000019024"/>
    </source>
</evidence>
<dbReference type="HOGENOM" id="CLU_3178468_0_0_2"/>
<organism evidence="1 2">
    <name type="scientific">Halostagnicola larsenii XH-48</name>
    <dbReference type="NCBI Taxonomy" id="797299"/>
    <lineage>
        <taxon>Archaea</taxon>
        <taxon>Methanobacteriati</taxon>
        <taxon>Methanobacteriota</taxon>
        <taxon>Stenosarchaea group</taxon>
        <taxon>Halobacteria</taxon>
        <taxon>Halobacteriales</taxon>
        <taxon>Natrialbaceae</taxon>
        <taxon>Halostagnicola</taxon>
    </lineage>
</organism>
<dbReference type="AlphaFoldDB" id="W0JXF2"/>
<keyword evidence="2" id="KW-1185">Reference proteome</keyword>
<keyword evidence="1" id="KW-0614">Plasmid</keyword>
<sequence>MIAKTVLMVRTPITSRVNGIPMGKKSYIGCYWAAINLWMSEAPHPR</sequence>
<evidence type="ECO:0000313" key="1">
    <source>
        <dbReference type="EMBL" id="AHG01718.1"/>
    </source>
</evidence>